<gene>
    <name evidence="2" type="ORF">F384_21300</name>
</gene>
<name>A0A0F6RH84_CITAM</name>
<feature type="domain" description="DUF5405" evidence="1">
    <location>
        <begin position="4"/>
        <end position="88"/>
    </location>
</feature>
<dbReference type="HOGENOM" id="CLU_181569_0_0_6"/>
<dbReference type="KEGG" id="cama:F384_21300"/>
<dbReference type="Pfam" id="PF17399">
    <property type="entry name" value="DUF5405"/>
    <property type="match status" value="1"/>
</dbReference>
<evidence type="ECO:0000313" key="3">
    <source>
        <dbReference type="Proteomes" id="UP000034085"/>
    </source>
</evidence>
<reference evidence="2 3" key="1">
    <citation type="journal article" date="2013" name="Appl. Microbiol. Biotechnol.">
        <title>Glycerol assimilation and production of 1,3-propanediol by Citrobacter amalonaticus Y19.</title>
        <authorList>
            <person name="Ainala S.K."/>
            <person name="Ashok S."/>
            <person name="Ko Y."/>
            <person name="Park S."/>
        </authorList>
    </citation>
    <scope>NUCLEOTIDE SEQUENCE [LARGE SCALE GENOMIC DNA]</scope>
    <source>
        <strain evidence="2 3">Y19</strain>
    </source>
</reference>
<protein>
    <recommendedName>
        <fullName evidence="1">DUF5405 domain-containing protein</fullName>
    </recommendedName>
</protein>
<organism evidence="2 3">
    <name type="scientific">Citrobacter amalonaticus Y19</name>
    <dbReference type="NCBI Taxonomy" id="1261127"/>
    <lineage>
        <taxon>Bacteria</taxon>
        <taxon>Pseudomonadati</taxon>
        <taxon>Pseudomonadota</taxon>
        <taxon>Gammaproteobacteria</taxon>
        <taxon>Enterobacterales</taxon>
        <taxon>Enterobacteriaceae</taxon>
        <taxon>Citrobacter</taxon>
    </lineage>
</organism>
<evidence type="ECO:0000313" key="2">
    <source>
        <dbReference type="EMBL" id="AKE60920.1"/>
    </source>
</evidence>
<dbReference type="OrthoDB" id="6628409at2"/>
<dbReference type="RefSeq" id="WP_046493322.1">
    <property type="nucleotide sequence ID" value="NZ_CP011132.1"/>
</dbReference>
<dbReference type="EMBL" id="CP011132">
    <property type="protein sequence ID" value="AKE60920.1"/>
    <property type="molecule type" value="Genomic_DNA"/>
</dbReference>
<dbReference type="InterPro" id="IPR035404">
    <property type="entry name" value="DUF5405"/>
</dbReference>
<dbReference type="PATRIC" id="fig|1261127.3.peg.4429"/>
<dbReference type="Proteomes" id="UP000034085">
    <property type="component" value="Chromosome"/>
</dbReference>
<proteinExistence type="predicted"/>
<sequence>MSAHNYVIINKWLIICAMPNGDYQLAELRHDKQTGGASQSVIAIYQNKLNLVADSVNMLVKRAIYCRDIFTNEELATLTAEFTRNCIDGVAMFKNKGGGNVSK</sequence>
<evidence type="ECO:0000259" key="1">
    <source>
        <dbReference type="Pfam" id="PF17399"/>
    </source>
</evidence>
<accession>A0A0F6RH84</accession>
<dbReference type="AlphaFoldDB" id="A0A0F6RH84"/>